<reference evidence="2" key="1">
    <citation type="journal article" date="2021" name="Genome Biol. Evol.">
        <title>A High-Quality Reference Genome for a Parasitic Bivalve with Doubly Uniparental Inheritance (Bivalvia: Unionida).</title>
        <authorList>
            <person name="Smith C.H."/>
        </authorList>
    </citation>
    <scope>NUCLEOTIDE SEQUENCE</scope>
    <source>
        <strain evidence="2">CHS0354</strain>
    </source>
</reference>
<dbReference type="AlphaFoldDB" id="A0AAE0RVD2"/>
<reference evidence="2" key="2">
    <citation type="journal article" date="2021" name="Genome Biol. Evol.">
        <title>Developing a high-quality reference genome for a parasitic bivalve with doubly uniparental inheritance (Bivalvia: Unionida).</title>
        <authorList>
            <person name="Smith C.H."/>
        </authorList>
    </citation>
    <scope>NUCLEOTIDE SEQUENCE</scope>
    <source>
        <strain evidence="2">CHS0354</strain>
        <tissue evidence="2">Mantle</tissue>
    </source>
</reference>
<protein>
    <submittedName>
        <fullName evidence="2">Uncharacterized protein</fullName>
    </submittedName>
</protein>
<name>A0AAE0RVD2_9BIVA</name>
<feature type="region of interest" description="Disordered" evidence="1">
    <location>
        <begin position="1"/>
        <end position="59"/>
    </location>
</feature>
<dbReference type="EMBL" id="JAEAOA010000907">
    <property type="protein sequence ID" value="KAK3580357.1"/>
    <property type="molecule type" value="Genomic_DNA"/>
</dbReference>
<evidence type="ECO:0000313" key="2">
    <source>
        <dbReference type="EMBL" id="KAK3580357.1"/>
    </source>
</evidence>
<comment type="caution">
    <text evidence="2">The sequence shown here is derived from an EMBL/GenBank/DDBJ whole genome shotgun (WGS) entry which is preliminary data.</text>
</comment>
<evidence type="ECO:0000256" key="1">
    <source>
        <dbReference type="SAM" id="MobiDB-lite"/>
    </source>
</evidence>
<organism evidence="2 3">
    <name type="scientific">Potamilus streckersoni</name>
    <dbReference type="NCBI Taxonomy" id="2493646"/>
    <lineage>
        <taxon>Eukaryota</taxon>
        <taxon>Metazoa</taxon>
        <taxon>Spiralia</taxon>
        <taxon>Lophotrochozoa</taxon>
        <taxon>Mollusca</taxon>
        <taxon>Bivalvia</taxon>
        <taxon>Autobranchia</taxon>
        <taxon>Heteroconchia</taxon>
        <taxon>Palaeoheterodonta</taxon>
        <taxon>Unionida</taxon>
        <taxon>Unionoidea</taxon>
        <taxon>Unionidae</taxon>
        <taxon>Ambleminae</taxon>
        <taxon>Lampsilini</taxon>
        <taxon>Potamilus</taxon>
    </lineage>
</organism>
<sequence length="59" mass="6609">MNSPTQASTQSKEEDQPRPPVATQFPPRTHGRSSRKKQARGPDLLFHNAPSRTQRQAIS</sequence>
<feature type="non-terminal residue" evidence="2">
    <location>
        <position position="59"/>
    </location>
</feature>
<accession>A0AAE0RVD2</accession>
<reference evidence="2" key="3">
    <citation type="submission" date="2023-05" db="EMBL/GenBank/DDBJ databases">
        <authorList>
            <person name="Smith C.H."/>
        </authorList>
    </citation>
    <scope>NUCLEOTIDE SEQUENCE</scope>
    <source>
        <strain evidence="2">CHS0354</strain>
        <tissue evidence="2">Mantle</tissue>
    </source>
</reference>
<dbReference type="Proteomes" id="UP001195483">
    <property type="component" value="Unassembled WGS sequence"/>
</dbReference>
<proteinExistence type="predicted"/>
<evidence type="ECO:0000313" key="3">
    <source>
        <dbReference type="Proteomes" id="UP001195483"/>
    </source>
</evidence>
<feature type="compositionally biased region" description="Polar residues" evidence="1">
    <location>
        <begin position="50"/>
        <end position="59"/>
    </location>
</feature>
<keyword evidence="3" id="KW-1185">Reference proteome</keyword>
<feature type="compositionally biased region" description="Polar residues" evidence="1">
    <location>
        <begin position="1"/>
        <end position="10"/>
    </location>
</feature>
<feature type="compositionally biased region" description="Basic residues" evidence="1">
    <location>
        <begin position="29"/>
        <end position="39"/>
    </location>
</feature>
<gene>
    <name evidence="2" type="ORF">CHS0354_014831</name>
</gene>